<dbReference type="PANTHER" id="PTHR42648:SF28">
    <property type="entry name" value="TRANSPOSON-ENCODED PROTEIN WITH RIBONUCLEASE H-LIKE AND RETROVIRUS ZINC FINGER-LIKE DOMAINS"/>
    <property type="match status" value="1"/>
</dbReference>
<dbReference type="PANTHER" id="PTHR42648">
    <property type="entry name" value="TRANSPOSASE, PUTATIVE-RELATED"/>
    <property type="match status" value="1"/>
</dbReference>
<dbReference type="EMBL" id="AM467995">
    <property type="protein sequence ID" value="CAN70446.1"/>
    <property type="molecule type" value="Genomic_DNA"/>
</dbReference>
<feature type="domain" description="Retroviral polymerase SH3-like" evidence="1">
    <location>
        <begin position="67"/>
        <end position="126"/>
    </location>
</feature>
<dbReference type="InterPro" id="IPR057670">
    <property type="entry name" value="SH3_retrovirus"/>
</dbReference>
<proteinExistence type="predicted"/>
<reference evidence="2" key="1">
    <citation type="journal article" date="2007" name="PLoS ONE">
        <title>The first genome sequence of an elite grapevine cultivar (Pinot noir Vitis vinifera L.): coping with a highly heterozygous genome.</title>
        <authorList>
            <person name="Velasco R."/>
            <person name="Zharkikh A."/>
            <person name="Troggio M."/>
            <person name="Cartwright D.A."/>
            <person name="Cestaro A."/>
            <person name="Pruss D."/>
            <person name="Pindo M."/>
            <person name="FitzGerald L.M."/>
            <person name="Vezzulli S."/>
            <person name="Reid J."/>
            <person name="Malacarne G."/>
            <person name="Iliev D."/>
            <person name="Coppola G."/>
            <person name="Wardell B."/>
            <person name="Micheletti D."/>
            <person name="Macalma T."/>
            <person name="Facci M."/>
            <person name="Mitchell J.T."/>
            <person name="Perazzolli M."/>
            <person name="Eldredge G."/>
            <person name="Gatto P."/>
            <person name="Oyzerski R."/>
            <person name="Moretto M."/>
            <person name="Gutin N."/>
            <person name="Stefanini M."/>
            <person name="Chen Y."/>
            <person name="Segala C."/>
            <person name="Davenport C."/>
            <person name="Dematte L."/>
            <person name="Mraz A."/>
            <person name="Battilana J."/>
            <person name="Stormo K."/>
            <person name="Costa F."/>
            <person name="Tao Q."/>
            <person name="Si-Ammour A."/>
            <person name="Harkins T."/>
            <person name="Lackey A."/>
            <person name="Perbost C."/>
            <person name="Taillon B."/>
            <person name="Stella A."/>
            <person name="Solovyev V."/>
            <person name="Fawcett J.A."/>
            <person name="Sterck L."/>
            <person name="Vandepoele K."/>
            <person name="Grando S.M."/>
            <person name="Toppo S."/>
            <person name="Moser C."/>
            <person name="Lanchbury J."/>
            <person name="Bogden R."/>
            <person name="Skolnick M."/>
            <person name="Sgaramella V."/>
            <person name="Bhatnagar S.K."/>
            <person name="Fontana P."/>
            <person name="Gutin A."/>
            <person name="Van de Peer Y."/>
            <person name="Salamini F."/>
            <person name="Viola R."/>
        </authorList>
    </citation>
    <scope>NUCLEOTIDE SEQUENCE</scope>
</reference>
<dbReference type="InterPro" id="IPR012337">
    <property type="entry name" value="RNaseH-like_sf"/>
</dbReference>
<evidence type="ECO:0000259" key="1">
    <source>
        <dbReference type="Pfam" id="PF25597"/>
    </source>
</evidence>
<dbReference type="SUPFAM" id="SSF53098">
    <property type="entry name" value="Ribonuclease H-like"/>
    <property type="match status" value="1"/>
</dbReference>
<organism evidence="2">
    <name type="scientific">Vitis vinifera</name>
    <name type="common">Grape</name>
    <dbReference type="NCBI Taxonomy" id="29760"/>
    <lineage>
        <taxon>Eukaryota</taxon>
        <taxon>Viridiplantae</taxon>
        <taxon>Streptophyta</taxon>
        <taxon>Embryophyta</taxon>
        <taxon>Tracheophyta</taxon>
        <taxon>Spermatophyta</taxon>
        <taxon>Magnoliopsida</taxon>
        <taxon>eudicotyledons</taxon>
        <taxon>Gunneridae</taxon>
        <taxon>Pentapetalae</taxon>
        <taxon>rosids</taxon>
        <taxon>Vitales</taxon>
        <taxon>Vitaceae</taxon>
        <taxon>Viteae</taxon>
        <taxon>Vitis</taxon>
    </lineage>
</organism>
<gene>
    <name evidence="2" type="ORF">VITISV_026192</name>
</gene>
<dbReference type="InterPro" id="IPR039537">
    <property type="entry name" value="Retrotran_Ty1/copia-like"/>
</dbReference>
<dbReference type="AlphaFoldDB" id="A5BQY9"/>
<sequence>MMNCTIIERVRCMLKTTSLSKAFWGEATQTACYLINRSPSGPLNFKVPNKEWTRKDGSCSHLRVFGCKCFVHVPKKQRSKLDDKAIPHVFIGYGDEEFGFRLWDLTKKKLVRSKDVVFQDDQTLGDFNKANQSKGLFGDKGKSTKQVALKTIMNTRIHVILQILPDSFGMGKKILKEWKGVHMEVKVLQALLTLSQATYIDKILVKYVMQDSKKGFLPFKHRIPLSLNQCAKTLEEKECMELIPYASAVGSLTYLMLCTKPYIFFVVGMVSRYQSNPGPKHWTTIKHILKYLRRMRDYVFVLQSVEIV</sequence>
<protein>
    <recommendedName>
        <fullName evidence="1">Retroviral polymerase SH3-like domain-containing protein</fullName>
    </recommendedName>
</protein>
<dbReference type="Pfam" id="PF25597">
    <property type="entry name" value="SH3_retrovirus"/>
    <property type="match status" value="1"/>
</dbReference>
<name>A5BQY9_VITVI</name>
<evidence type="ECO:0000313" key="2">
    <source>
        <dbReference type="EMBL" id="CAN70446.1"/>
    </source>
</evidence>
<accession>A5BQY9</accession>